<evidence type="ECO:0000256" key="1">
    <source>
        <dbReference type="SAM" id="SignalP"/>
    </source>
</evidence>
<name>A0A2T8HKZ3_9SPHI</name>
<feature type="chain" id="PRO_5015593508" description="TonB C-terminal domain-containing protein" evidence="1">
    <location>
        <begin position="26"/>
        <end position="150"/>
    </location>
</feature>
<dbReference type="Gene3D" id="3.30.1150.10">
    <property type="match status" value="1"/>
</dbReference>
<protein>
    <recommendedName>
        <fullName evidence="2">TonB C-terminal domain-containing protein</fullName>
    </recommendedName>
</protein>
<dbReference type="InterPro" id="IPR037682">
    <property type="entry name" value="TonB_C"/>
</dbReference>
<dbReference type="Proteomes" id="UP000245627">
    <property type="component" value="Unassembled WGS sequence"/>
</dbReference>
<proteinExistence type="predicted"/>
<feature type="domain" description="TonB C-terminal" evidence="2">
    <location>
        <begin position="85"/>
        <end position="143"/>
    </location>
</feature>
<evidence type="ECO:0000259" key="2">
    <source>
        <dbReference type="Pfam" id="PF03544"/>
    </source>
</evidence>
<dbReference type="OrthoDB" id="9814002at2"/>
<reference evidence="3 4" key="1">
    <citation type="submission" date="2018-04" db="EMBL/GenBank/DDBJ databases">
        <title>Sphingobacterium cortibacter sp. nov.</title>
        <authorList>
            <person name="Li Y."/>
        </authorList>
    </citation>
    <scope>NUCLEOTIDE SEQUENCE [LARGE SCALE GENOMIC DNA]</scope>
    <source>
        <strain evidence="3 4">2c-3</strain>
    </source>
</reference>
<evidence type="ECO:0000313" key="4">
    <source>
        <dbReference type="Proteomes" id="UP000245627"/>
    </source>
</evidence>
<dbReference type="Pfam" id="PF03544">
    <property type="entry name" value="TonB_C"/>
    <property type="match status" value="1"/>
</dbReference>
<dbReference type="GO" id="GO:0055085">
    <property type="term" value="P:transmembrane transport"/>
    <property type="evidence" value="ECO:0007669"/>
    <property type="project" value="InterPro"/>
</dbReference>
<comment type="caution">
    <text evidence="3">The sequence shown here is derived from an EMBL/GenBank/DDBJ whole genome shotgun (WGS) entry which is preliminary data.</text>
</comment>
<keyword evidence="1" id="KW-0732">Signal</keyword>
<keyword evidence="4" id="KW-1185">Reference proteome</keyword>
<gene>
    <name evidence="3" type="ORF">DC487_00165</name>
</gene>
<sequence>MQTIKYIFSIVLGLSLSAVMPAAYAIAEKPISVDTIYTEVDVIPRFSGGARGWSNFLNKNLNVRSIQESIDEDSYISFGLVQQANLEFTVCEDGKVCDIEVLNADKISPEFKEEVMRVMRRSPRWKPALRDGQPVKTRFRQPVVVNLKDR</sequence>
<dbReference type="EMBL" id="QDKG01000001">
    <property type="protein sequence ID" value="PVH26075.1"/>
    <property type="molecule type" value="Genomic_DNA"/>
</dbReference>
<feature type="signal peptide" evidence="1">
    <location>
        <begin position="1"/>
        <end position="25"/>
    </location>
</feature>
<evidence type="ECO:0000313" key="3">
    <source>
        <dbReference type="EMBL" id="PVH26075.1"/>
    </source>
</evidence>
<dbReference type="RefSeq" id="WP_116773921.1">
    <property type="nucleotide sequence ID" value="NZ_QDKG01000001.1"/>
</dbReference>
<accession>A0A2T8HKZ3</accession>
<dbReference type="AlphaFoldDB" id="A0A2T8HKZ3"/>
<dbReference type="SUPFAM" id="SSF74653">
    <property type="entry name" value="TolA/TonB C-terminal domain"/>
    <property type="match status" value="1"/>
</dbReference>
<organism evidence="3 4">
    <name type="scientific">Sphingobacterium corticibacter</name>
    <dbReference type="NCBI Taxonomy" id="2171749"/>
    <lineage>
        <taxon>Bacteria</taxon>
        <taxon>Pseudomonadati</taxon>
        <taxon>Bacteroidota</taxon>
        <taxon>Sphingobacteriia</taxon>
        <taxon>Sphingobacteriales</taxon>
        <taxon>Sphingobacteriaceae</taxon>
        <taxon>Sphingobacterium</taxon>
    </lineage>
</organism>